<keyword evidence="2" id="KW-0255">Endonuclease</keyword>
<dbReference type="Proteomes" id="UP000199478">
    <property type="component" value="Unassembled WGS sequence"/>
</dbReference>
<dbReference type="Gene3D" id="3.40.50.300">
    <property type="entry name" value="P-loop containing nucleotide triphosphate hydrolases"/>
    <property type="match status" value="1"/>
</dbReference>
<dbReference type="PANTHER" id="PTHR32182:SF0">
    <property type="entry name" value="DNA REPLICATION AND REPAIR PROTEIN RECF"/>
    <property type="match status" value="1"/>
</dbReference>
<keyword evidence="2" id="KW-0540">Nuclease</keyword>
<dbReference type="GO" id="GO:0000731">
    <property type="term" value="P:DNA synthesis involved in DNA repair"/>
    <property type="evidence" value="ECO:0007669"/>
    <property type="project" value="TreeGrafter"/>
</dbReference>
<proteinExistence type="predicted"/>
<evidence type="ECO:0000259" key="1">
    <source>
        <dbReference type="Pfam" id="PF13304"/>
    </source>
</evidence>
<dbReference type="GO" id="GO:0004519">
    <property type="term" value="F:endonuclease activity"/>
    <property type="evidence" value="ECO:0007669"/>
    <property type="project" value="UniProtKB-KW"/>
</dbReference>
<keyword evidence="2" id="KW-0378">Hydrolase</keyword>
<reference evidence="3" key="1">
    <citation type="submission" date="2016-10" db="EMBL/GenBank/DDBJ databases">
        <authorList>
            <person name="Varghese N."/>
            <person name="Submissions S."/>
        </authorList>
    </citation>
    <scope>NUCLEOTIDE SEQUENCE [LARGE SCALE GENOMIC DNA]</scope>
    <source>
        <strain evidence="3">DSM 26879</strain>
    </source>
</reference>
<keyword evidence="3" id="KW-1185">Reference proteome</keyword>
<organism evidence="2 3">
    <name type="scientific">Yoonia tamlensis</name>
    <dbReference type="NCBI Taxonomy" id="390270"/>
    <lineage>
        <taxon>Bacteria</taxon>
        <taxon>Pseudomonadati</taxon>
        <taxon>Pseudomonadota</taxon>
        <taxon>Alphaproteobacteria</taxon>
        <taxon>Rhodobacterales</taxon>
        <taxon>Paracoccaceae</taxon>
        <taxon>Yoonia</taxon>
    </lineage>
</organism>
<dbReference type="GO" id="GO:0006302">
    <property type="term" value="P:double-strand break repair"/>
    <property type="evidence" value="ECO:0007669"/>
    <property type="project" value="TreeGrafter"/>
</dbReference>
<dbReference type="EMBL" id="FOYP01000001">
    <property type="protein sequence ID" value="SFR35142.1"/>
    <property type="molecule type" value="Genomic_DNA"/>
</dbReference>
<dbReference type="Pfam" id="PF13304">
    <property type="entry name" value="AAA_21"/>
    <property type="match status" value="1"/>
</dbReference>
<dbReference type="GO" id="GO:0016887">
    <property type="term" value="F:ATP hydrolysis activity"/>
    <property type="evidence" value="ECO:0007669"/>
    <property type="project" value="InterPro"/>
</dbReference>
<gene>
    <name evidence="2" type="ORF">SAMN04488005_0767</name>
</gene>
<dbReference type="InterPro" id="IPR003959">
    <property type="entry name" value="ATPase_AAA_core"/>
</dbReference>
<dbReference type="SUPFAM" id="SSF52540">
    <property type="entry name" value="P-loop containing nucleoside triphosphate hydrolases"/>
    <property type="match status" value="1"/>
</dbReference>
<feature type="domain" description="ATPase AAA-type core" evidence="1">
    <location>
        <begin position="32"/>
        <end position="331"/>
    </location>
</feature>
<name>A0A1I6FYY3_9RHOB</name>
<dbReference type="RefSeq" id="WP_090196641.1">
    <property type="nucleotide sequence ID" value="NZ_FOYP01000001.1"/>
</dbReference>
<dbReference type="GO" id="GO:0005524">
    <property type="term" value="F:ATP binding"/>
    <property type="evidence" value="ECO:0007669"/>
    <property type="project" value="InterPro"/>
</dbReference>
<dbReference type="AlphaFoldDB" id="A0A1I6FYY3"/>
<protein>
    <submittedName>
        <fullName evidence="2">Predicted ATP-dependent endonuclease of the OLD family, contains P-loop ATPase and TOPRIM domains</fullName>
    </submittedName>
</protein>
<evidence type="ECO:0000313" key="2">
    <source>
        <dbReference type="EMBL" id="SFR35142.1"/>
    </source>
</evidence>
<dbReference type="InterPro" id="IPR027417">
    <property type="entry name" value="P-loop_NTPase"/>
</dbReference>
<accession>A0A1I6FYY3</accession>
<dbReference type="OrthoDB" id="9816534at2"/>
<evidence type="ECO:0000313" key="3">
    <source>
        <dbReference type="Proteomes" id="UP000199478"/>
    </source>
</evidence>
<dbReference type="PANTHER" id="PTHR32182">
    <property type="entry name" value="DNA REPLICATION AND REPAIR PROTEIN RECF"/>
    <property type="match status" value="1"/>
</dbReference>
<dbReference type="STRING" id="390270.SAMN04488005_0767"/>
<sequence>MEQDDFIMRIAHILISEFRGIKVLEWSPSPSVNCMIGPGDSCKTTILDAIEIGLSPRYGYTGSDPDLFRCDPTSKPEICLTLVDLPDELVVEQKYGLYLRGWNEAAKKINDEKADGDQTALTVKALLDPETLEWKWEIFNERLEGEPPRFGFKDAKSTAPNRLGEYADRHLTWGRNSVLGRLEKGPNASELLASSVRQAKASFAAGDRSSFDDVVKLTEKVGADFLVPKVQGYEAQLDIHSGMLASGAVSLHDGDMPLRTLGSGSSRLMVAGVQNSGPKQNITLVDELELGLEPHRIMRLLRFLRSGFPQQGDAPPIVHQTFLTTHSPVVVCELDVSELFCVRSPAGNVSVECARPSEGQEETAQRHVRSNPNAFLAPRLLIGEGRTEVGFWRGLDDLWCAEDKESFAYQGVVAIDGGGNDNAVKFGLHMQKLGYSCFTLLDTDVPVSEVNKEKFKEAGGQVAEWEDDCDIERRIFLDVPWATVREIIDYALEVVGEGRVLSNLCLAGMGPADIDRAALNILADSEDNRIWLAAAATLKVAKNTGGKEDRSWFKDMTRGEQLGKIVFDCLKAIPETPLAITINEVRHWVDA</sequence>